<evidence type="ECO:0000313" key="1">
    <source>
        <dbReference type="EMBL" id="QOT82127.1"/>
    </source>
</evidence>
<dbReference type="Proteomes" id="UP000397656">
    <property type="component" value="Plasmid pRK1-2"/>
</dbReference>
<dbReference type="GeneID" id="98406822"/>
<sequence length="268" mass="28176">MNVPANAAVDAADLVLLHGLNNTPAVWRGVLDALPAHIRAHAPTLPALPDVDAIAEALLAQLPARFWLAGFSFGGYVAMAMLARAPERVLGLAMLCTTPQADTPAQNFGRRAAIMAAGSGDYVERAIKQGIAAFHPAHRDDVDLLCIRREMVAAYGASTFVAHSLASLMRPDRSTLLHDDLPLLWVAGSADPLYPPQAIAALRAAAGQGPLHVIEPAGHLVPLEQPVQLAAILSAWIDGAPCAAAENRRPEYRGTAPACPRTPRGSTS</sequence>
<dbReference type="InterPro" id="IPR050266">
    <property type="entry name" value="AB_hydrolase_sf"/>
</dbReference>
<proteinExistence type="predicted"/>
<dbReference type="PANTHER" id="PTHR43798">
    <property type="entry name" value="MONOACYLGLYCEROL LIPASE"/>
    <property type="match status" value="1"/>
</dbReference>
<dbReference type="GO" id="GO:0016787">
    <property type="term" value="F:hydrolase activity"/>
    <property type="evidence" value="ECO:0007669"/>
    <property type="project" value="UniProtKB-KW"/>
</dbReference>
<name>A0A643FZ67_9BURK</name>
<accession>A0A643FZ67</accession>
<dbReference type="SUPFAM" id="SSF53474">
    <property type="entry name" value="alpha/beta-Hydrolases"/>
    <property type="match status" value="1"/>
</dbReference>
<protein>
    <submittedName>
        <fullName evidence="1">Alpha/beta fold hydrolase</fullName>
    </submittedName>
</protein>
<gene>
    <name evidence="1" type="ORF">F7R26_038285</name>
</gene>
<dbReference type="InterPro" id="IPR000073">
    <property type="entry name" value="AB_hydrolase_1"/>
</dbReference>
<dbReference type="RefSeq" id="WP_150984736.1">
    <property type="nucleotide sequence ID" value="NZ_CP062806.1"/>
</dbReference>
<evidence type="ECO:0000313" key="2">
    <source>
        <dbReference type="Proteomes" id="UP000397656"/>
    </source>
</evidence>
<keyword evidence="1" id="KW-0378">Hydrolase</keyword>
<dbReference type="Gene3D" id="3.40.50.1820">
    <property type="entry name" value="alpha/beta hydrolase"/>
    <property type="match status" value="1"/>
</dbReference>
<dbReference type="AlphaFoldDB" id="A0A643FZ67"/>
<dbReference type="InterPro" id="IPR029058">
    <property type="entry name" value="AB_hydrolase_fold"/>
</dbReference>
<geneLocation type="plasmid" evidence="1 2">
    <name>pRK1-2</name>
</geneLocation>
<dbReference type="EMBL" id="CP062806">
    <property type="protein sequence ID" value="QOT82127.1"/>
    <property type="molecule type" value="Genomic_DNA"/>
</dbReference>
<keyword evidence="1" id="KW-0614">Plasmid</keyword>
<dbReference type="Pfam" id="PF12697">
    <property type="entry name" value="Abhydrolase_6"/>
    <property type="match status" value="1"/>
</dbReference>
<reference evidence="1 2" key="1">
    <citation type="submission" date="2020-10" db="EMBL/GenBank/DDBJ databases">
        <title>Complete genome sequence of Cupriavidus basilensis CCUG 49340T.</title>
        <authorList>
            <person name="Salva-Serra F."/>
            <person name="Donoso R.A."/>
            <person name="Cho K.H."/>
            <person name="Yoo J.A."/>
            <person name="Lee K."/>
            <person name="Yoon S.-H."/>
            <person name="Perez-Pantoja D."/>
            <person name="Moore E.R.B."/>
        </authorList>
    </citation>
    <scope>NUCLEOTIDE SEQUENCE [LARGE SCALE GENOMIC DNA]</scope>
    <source>
        <strain evidence="2">CCUG 49340</strain>
        <plasmid evidence="1 2">pRK1-2</plasmid>
    </source>
</reference>
<organism evidence="1 2">
    <name type="scientific">Cupriavidus basilensis</name>
    <dbReference type="NCBI Taxonomy" id="68895"/>
    <lineage>
        <taxon>Bacteria</taxon>
        <taxon>Pseudomonadati</taxon>
        <taxon>Pseudomonadota</taxon>
        <taxon>Betaproteobacteria</taxon>
        <taxon>Burkholderiales</taxon>
        <taxon>Burkholderiaceae</taxon>
        <taxon>Cupriavidus</taxon>
    </lineage>
</organism>